<feature type="chain" id="PRO_5016676371" description="Leucine-rich repeat domain-containing protein" evidence="1">
    <location>
        <begin position="26"/>
        <end position="652"/>
    </location>
</feature>
<evidence type="ECO:0000313" key="2">
    <source>
        <dbReference type="EMBL" id="HBJ09391.1"/>
    </source>
</evidence>
<gene>
    <name evidence="2" type="ORF">DDY73_10360</name>
</gene>
<keyword evidence="1" id="KW-0732">Signal</keyword>
<dbReference type="InterPro" id="IPR053139">
    <property type="entry name" value="Surface_bspA-like"/>
</dbReference>
<dbReference type="SUPFAM" id="SSF52058">
    <property type="entry name" value="L domain-like"/>
    <property type="match status" value="1"/>
</dbReference>
<accession>A0A354M4F2</accession>
<dbReference type="AlphaFoldDB" id="A0A354M4F2"/>
<dbReference type="PANTHER" id="PTHR45661">
    <property type="entry name" value="SURFACE ANTIGEN"/>
    <property type="match status" value="1"/>
</dbReference>
<evidence type="ECO:0000256" key="1">
    <source>
        <dbReference type="SAM" id="SignalP"/>
    </source>
</evidence>
<dbReference type="EMBL" id="DNWC01000137">
    <property type="protein sequence ID" value="HBJ09391.1"/>
    <property type="molecule type" value="Genomic_DNA"/>
</dbReference>
<protein>
    <recommendedName>
        <fullName evidence="4">Leucine-rich repeat domain-containing protein</fullName>
    </recommendedName>
</protein>
<evidence type="ECO:0000313" key="3">
    <source>
        <dbReference type="Proteomes" id="UP000262954"/>
    </source>
</evidence>
<reference evidence="2 3" key="1">
    <citation type="journal article" date="2018" name="Nat. Biotechnol.">
        <title>A standardized bacterial taxonomy based on genome phylogeny substantially revises the tree of life.</title>
        <authorList>
            <person name="Parks D.H."/>
            <person name="Chuvochina M."/>
            <person name="Waite D.W."/>
            <person name="Rinke C."/>
            <person name="Skarshewski A."/>
            <person name="Chaumeil P.A."/>
            <person name="Hugenholtz P."/>
        </authorList>
    </citation>
    <scope>NUCLEOTIDE SEQUENCE [LARGE SCALE GENOMIC DNA]</scope>
    <source>
        <strain evidence="2">UBA11482</strain>
    </source>
</reference>
<sequence length="652" mass="70956">MRTQILLKMKLISFCLLVLNFTSWASEPVVIEVQTAGSLSSLIEESQKNQITDLTVTGNLDGTDIRFIREMAGRDSDGKETEGILATLNLAGATIVSGGDYYYKEYFEYKTSDNEIGENMFINCNLSSIVMPDNITVIGTGAFKGCVNLVSVSIPEKVTNIKSSAFEGCSQLESVVFPQNITELGGQSFKGCKALKTFTFPKVTSLADEILSGCDALVSVTIPETVTAVASLVFAGCMKLAEIHVAASLPPDIGWSWQPFQNVDKNTCKLFIPAGSLASYNSAKEWGDFTNKIEEDGEIEPKIVEVAEAGTLSTFISVGEKNVIKDLTVIGDLNGTDIRFIREMAGRTYDDKECAGSLEILDLSQANIVEGGEPYFYMYSEFRTKNDEFSVYFFKGCKLKTIEFPQSLKVIGNAAFSECYNLSGKIIIPEGVTTVGVSSFEATAIESVELPSSLVTVTDGSMIIDAIGAHAFENCRSLREINIPESVTTIQASVFSGCTSLTTITLPKGIISVLGNAFQDCTGLKEIRVHASIPPKAYYQAFYRVDTETCKLMVPEGTRDAYKKADEWKEFDIQEDATLGIEEDEINNDSVKVYAVQNGVVIESSGSIPVNIYSISGDLLYEGLSDDKSFIELVKGVYIIKTASLVSKVVVH</sequence>
<name>A0A354M4F2_9BACT</name>
<dbReference type="PANTHER" id="PTHR45661:SF3">
    <property type="entry name" value="IG-LIKE DOMAIN-CONTAINING PROTEIN"/>
    <property type="match status" value="1"/>
</dbReference>
<dbReference type="Proteomes" id="UP000262954">
    <property type="component" value="Unassembled WGS sequence"/>
</dbReference>
<organism evidence="2 3">
    <name type="scientific">Coprobacter fastidiosus</name>
    <dbReference type="NCBI Taxonomy" id="1099853"/>
    <lineage>
        <taxon>Bacteria</taxon>
        <taxon>Pseudomonadati</taxon>
        <taxon>Bacteroidota</taxon>
        <taxon>Bacteroidia</taxon>
        <taxon>Bacteroidales</taxon>
        <taxon>Barnesiellaceae</taxon>
        <taxon>Coprobacter</taxon>
    </lineage>
</organism>
<dbReference type="Gene3D" id="3.80.10.10">
    <property type="entry name" value="Ribonuclease Inhibitor"/>
    <property type="match status" value="2"/>
</dbReference>
<feature type="signal peptide" evidence="1">
    <location>
        <begin position="1"/>
        <end position="25"/>
    </location>
</feature>
<comment type="caution">
    <text evidence="2">The sequence shown here is derived from an EMBL/GenBank/DDBJ whole genome shotgun (WGS) entry which is preliminary data.</text>
</comment>
<evidence type="ECO:0008006" key="4">
    <source>
        <dbReference type="Google" id="ProtNLM"/>
    </source>
</evidence>
<dbReference type="InterPro" id="IPR032675">
    <property type="entry name" value="LRR_dom_sf"/>
</dbReference>
<dbReference type="InterPro" id="IPR026906">
    <property type="entry name" value="LRR_5"/>
</dbReference>
<dbReference type="Pfam" id="PF13306">
    <property type="entry name" value="LRR_5"/>
    <property type="match status" value="3"/>
</dbReference>
<proteinExistence type="predicted"/>
<dbReference type="Gene3D" id="3.40.50.12480">
    <property type="match status" value="3"/>
</dbReference>